<gene>
    <name evidence="1" type="ORF">IWW38_003066</name>
</gene>
<accession>A0ACC1M271</accession>
<protein>
    <submittedName>
        <fullName evidence="1">Uncharacterized protein</fullName>
    </submittedName>
</protein>
<dbReference type="EMBL" id="JANBVB010000649">
    <property type="protein sequence ID" value="KAJ2892834.1"/>
    <property type="molecule type" value="Genomic_DNA"/>
</dbReference>
<dbReference type="Proteomes" id="UP001139981">
    <property type="component" value="Unassembled WGS sequence"/>
</dbReference>
<name>A0ACC1M271_9FUNG</name>
<sequence>MDLNTRLDQSLDQIIKENRSQRQAKPKRQAQQTQDQPQAKARNRSKVKVAVAKRISDISSRLSTSGATKPARRTKNTVKAVVPAAGARTGIAARLGAAGGNKAIGNTRAVTGRVGKVAKPESGGRLAGLADKKKGEEQQQQRAKAAAQAAAAAAAAAKTNVKISIRGEAGPATVFISNLDSEASPEDVMTCFKQFGAIKNCTLLYDRTGKASGHAEVTYMAKQAAEEAANKLNNALADGRRLSVQLVSGSSKGSSDQQQQLSGSGQGQQSLSSRGYSSSQKGGAWRKLKRAGGSHMDID</sequence>
<proteinExistence type="predicted"/>
<evidence type="ECO:0000313" key="2">
    <source>
        <dbReference type="Proteomes" id="UP001139981"/>
    </source>
</evidence>
<comment type="caution">
    <text evidence="1">The sequence shown here is derived from an EMBL/GenBank/DDBJ whole genome shotgun (WGS) entry which is preliminary data.</text>
</comment>
<reference evidence="1" key="1">
    <citation type="submission" date="2022-07" db="EMBL/GenBank/DDBJ databases">
        <title>Phylogenomic reconstructions and comparative analyses of Kickxellomycotina fungi.</title>
        <authorList>
            <person name="Reynolds N.K."/>
            <person name="Stajich J.E."/>
            <person name="Barry K."/>
            <person name="Grigoriev I.V."/>
            <person name="Crous P."/>
            <person name="Smith M.E."/>
        </authorList>
    </citation>
    <scope>NUCLEOTIDE SEQUENCE</scope>
    <source>
        <strain evidence="1">CBS 190363</strain>
    </source>
</reference>
<keyword evidence="2" id="KW-1185">Reference proteome</keyword>
<organism evidence="1 2">
    <name type="scientific">Coemansia aciculifera</name>
    <dbReference type="NCBI Taxonomy" id="417176"/>
    <lineage>
        <taxon>Eukaryota</taxon>
        <taxon>Fungi</taxon>
        <taxon>Fungi incertae sedis</taxon>
        <taxon>Zoopagomycota</taxon>
        <taxon>Kickxellomycotina</taxon>
        <taxon>Kickxellomycetes</taxon>
        <taxon>Kickxellales</taxon>
        <taxon>Kickxellaceae</taxon>
        <taxon>Coemansia</taxon>
    </lineage>
</organism>
<evidence type="ECO:0000313" key="1">
    <source>
        <dbReference type="EMBL" id="KAJ2892834.1"/>
    </source>
</evidence>